<keyword evidence="2" id="KW-0732">Signal</keyword>
<protein>
    <submittedName>
        <fullName evidence="3">Uncharacterized protein</fullName>
    </submittedName>
</protein>
<feature type="signal peptide" evidence="2">
    <location>
        <begin position="1"/>
        <end position="24"/>
    </location>
</feature>
<evidence type="ECO:0000256" key="1">
    <source>
        <dbReference type="SAM" id="MobiDB-lite"/>
    </source>
</evidence>
<name>A0A6A7KCS3_9FIRM</name>
<accession>A0A6A7KCS3</accession>
<keyword evidence="4" id="KW-1185">Reference proteome</keyword>
<evidence type="ECO:0000313" key="3">
    <source>
        <dbReference type="EMBL" id="MPW26967.1"/>
    </source>
</evidence>
<feature type="non-terminal residue" evidence="3">
    <location>
        <position position="298"/>
    </location>
</feature>
<proteinExistence type="predicted"/>
<dbReference type="AlphaFoldDB" id="A0A6A7KCS3"/>
<reference evidence="3 4" key="1">
    <citation type="submission" date="2019-10" db="EMBL/GenBank/DDBJ databases">
        <title>Alkalibaculum tamaniensis sp.nov., a new alkaliphilic acetogen, isolated on methoxylated aromatics from a mud volcano.</title>
        <authorList>
            <person name="Khomyakova M.A."/>
            <person name="Merkel A.Y."/>
            <person name="Bonch-Osmolovskaya E.A."/>
            <person name="Slobodkin A.I."/>
        </authorList>
    </citation>
    <scope>NUCLEOTIDE SEQUENCE [LARGE SCALE GENOMIC DNA]</scope>
    <source>
        <strain evidence="3 4">M08DMB</strain>
    </source>
</reference>
<dbReference type="Proteomes" id="UP000440004">
    <property type="component" value="Unassembled WGS sequence"/>
</dbReference>
<comment type="caution">
    <text evidence="3">The sequence shown here is derived from an EMBL/GenBank/DDBJ whole genome shotgun (WGS) entry which is preliminary data.</text>
</comment>
<dbReference type="EMBL" id="WHNX01000034">
    <property type="protein sequence ID" value="MPW26967.1"/>
    <property type="molecule type" value="Genomic_DNA"/>
</dbReference>
<organism evidence="3 4">
    <name type="scientific">Alkalibaculum sporogenes</name>
    <dbReference type="NCBI Taxonomy" id="2655001"/>
    <lineage>
        <taxon>Bacteria</taxon>
        <taxon>Bacillati</taxon>
        <taxon>Bacillota</taxon>
        <taxon>Clostridia</taxon>
        <taxon>Eubacteriales</taxon>
        <taxon>Eubacteriaceae</taxon>
        <taxon>Alkalibaculum</taxon>
    </lineage>
</organism>
<feature type="region of interest" description="Disordered" evidence="1">
    <location>
        <begin position="209"/>
        <end position="237"/>
    </location>
</feature>
<dbReference type="GO" id="GO:0004040">
    <property type="term" value="F:amidase activity"/>
    <property type="evidence" value="ECO:0007669"/>
    <property type="project" value="InterPro"/>
</dbReference>
<sequence length="298" mass="33751">MRMYYKKKISKVLIAILITCFITQNINFTQILAQEINPIMGESQASQEQMVQYYTENSDVTYPQEFLDKSIDLEKFVGLIFDEAVIEGVRADIAFAQIIVNTNWLKFDGKVSINNNNFGNLKNLDGTYETFNFIQEGIRANIQHLKAHASTEPLNQVCVDPEYDLIEPKGLYPNVEDLENEDSEYSNKIVNILQQIIGTQITLSTDNELYEDENEDSNSTNEEKNSTEDLILENTEQKSSIATITTTEVQSSETTDKTIEVTVDVLNIDGTGYTGNTHTIRSSGTSENGVLYQFWVKD</sequence>
<evidence type="ECO:0000256" key="2">
    <source>
        <dbReference type="SAM" id="SignalP"/>
    </source>
</evidence>
<gene>
    <name evidence="3" type="ORF">GC105_14375</name>
</gene>
<feature type="chain" id="PRO_5038990300" evidence="2">
    <location>
        <begin position="25"/>
        <end position="298"/>
    </location>
</feature>
<evidence type="ECO:0000313" key="4">
    <source>
        <dbReference type="Proteomes" id="UP000440004"/>
    </source>
</evidence>